<dbReference type="OrthoDB" id="9784339at2"/>
<evidence type="ECO:0000256" key="3">
    <source>
        <dbReference type="ARBA" id="ARBA00022801"/>
    </source>
</evidence>
<dbReference type="PANTHER" id="PTHR11717:SF7">
    <property type="entry name" value="LOW MOLECULAR WEIGHT PHOSPHOTYROSINE PROTEIN PHOSPHATASE"/>
    <property type="match status" value="1"/>
</dbReference>
<feature type="active site" description="Nucleophile" evidence="6">
    <location>
        <position position="9"/>
    </location>
</feature>
<evidence type="ECO:0000313" key="9">
    <source>
        <dbReference type="Proteomes" id="UP000199017"/>
    </source>
</evidence>
<sequence length="158" mass="17893">MKINVLFVCLGNICRSPMAEAVFRDKVSNAELSDQIQMDSAGTGHWHIGKPPHEGTRSILMKKNISYDGIRARQINADDYKNFTYIISMDDANVSEVEKLQKGKTDTLYAGKLLDFHPDFDGGDVPDPYLTGNFEEVYDMIDLSCTNLLAWIRRRESI</sequence>
<dbReference type="Pfam" id="PF01451">
    <property type="entry name" value="LMWPc"/>
    <property type="match status" value="1"/>
</dbReference>
<dbReference type="InterPro" id="IPR023485">
    <property type="entry name" value="Ptyr_pPase"/>
</dbReference>
<reference evidence="8 9" key="1">
    <citation type="submission" date="2016-10" db="EMBL/GenBank/DDBJ databases">
        <authorList>
            <person name="de Groot N.N."/>
        </authorList>
    </citation>
    <scope>NUCLEOTIDE SEQUENCE [LARGE SCALE GENOMIC DNA]</scope>
    <source>
        <strain evidence="9">P4B,CCM 7963,CECT 7998,DSM 25260,IBRC-M 10614,KCTC 13821</strain>
    </source>
</reference>
<keyword evidence="9" id="KW-1185">Reference proteome</keyword>
<dbReference type="EC" id="3.1.3.48" evidence="2"/>
<comment type="catalytic activity">
    <reaction evidence="5">
        <text>O-phospho-L-tyrosyl-[protein] + H2O = L-tyrosyl-[protein] + phosphate</text>
        <dbReference type="Rhea" id="RHEA:10684"/>
        <dbReference type="Rhea" id="RHEA-COMP:10136"/>
        <dbReference type="Rhea" id="RHEA-COMP:20101"/>
        <dbReference type="ChEBI" id="CHEBI:15377"/>
        <dbReference type="ChEBI" id="CHEBI:43474"/>
        <dbReference type="ChEBI" id="CHEBI:46858"/>
        <dbReference type="ChEBI" id="CHEBI:61978"/>
        <dbReference type="EC" id="3.1.3.48"/>
    </reaction>
</comment>
<dbReference type="CDD" id="cd16343">
    <property type="entry name" value="LMWPTP"/>
    <property type="match status" value="1"/>
</dbReference>
<organism evidence="8 9">
    <name type="scientific">Alteribacillus bidgolensis</name>
    <dbReference type="NCBI Taxonomy" id="930129"/>
    <lineage>
        <taxon>Bacteria</taxon>
        <taxon>Bacillati</taxon>
        <taxon>Bacillota</taxon>
        <taxon>Bacilli</taxon>
        <taxon>Bacillales</taxon>
        <taxon>Bacillaceae</taxon>
        <taxon>Alteribacillus</taxon>
    </lineage>
</organism>
<proteinExistence type="inferred from homology"/>
<feature type="domain" description="Phosphotyrosine protein phosphatase I" evidence="7">
    <location>
        <begin position="3"/>
        <end position="151"/>
    </location>
</feature>
<dbReference type="AlphaFoldDB" id="A0A1G8BVM0"/>
<dbReference type="RefSeq" id="WP_091579368.1">
    <property type="nucleotide sequence ID" value="NZ_FNDU01000001.1"/>
</dbReference>
<dbReference type="GO" id="GO:0004725">
    <property type="term" value="F:protein tyrosine phosphatase activity"/>
    <property type="evidence" value="ECO:0007669"/>
    <property type="project" value="UniProtKB-EC"/>
</dbReference>
<evidence type="ECO:0000256" key="5">
    <source>
        <dbReference type="ARBA" id="ARBA00051722"/>
    </source>
</evidence>
<dbReference type="STRING" id="930129.SAMN05216352_10184"/>
<dbReference type="FunFam" id="3.40.50.2300:FF:000113">
    <property type="entry name" value="Low molecular weight protein-tyrosine-phosphatase"/>
    <property type="match status" value="1"/>
</dbReference>
<evidence type="ECO:0000256" key="2">
    <source>
        <dbReference type="ARBA" id="ARBA00013064"/>
    </source>
</evidence>
<dbReference type="EMBL" id="FNDU01000001">
    <property type="protein sequence ID" value="SDH36750.1"/>
    <property type="molecule type" value="Genomic_DNA"/>
</dbReference>
<dbReference type="SMART" id="SM00226">
    <property type="entry name" value="LMWPc"/>
    <property type="match status" value="1"/>
</dbReference>
<evidence type="ECO:0000256" key="1">
    <source>
        <dbReference type="ARBA" id="ARBA00011063"/>
    </source>
</evidence>
<evidence type="ECO:0000256" key="6">
    <source>
        <dbReference type="PIRSR" id="PIRSR617867-1"/>
    </source>
</evidence>
<comment type="similarity">
    <text evidence="1">Belongs to the low molecular weight phosphotyrosine protein phosphatase family.</text>
</comment>
<accession>A0A1G8BVM0</accession>
<keyword evidence="3" id="KW-0378">Hydrolase</keyword>
<evidence type="ECO:0000259" key="7">
    <source>
        <dbReference type="SMART" id="SM00226"/>
    </source>
</evidence>
<keyword evidence="4" id="KW-0904">Protein phosphatase</keyword>
<dbReference type="InterPro" id="IPR036196">
    <property type="entry name" value="Ptyr_pPase_sf"/>
</dbReference>
<dbReference type="SUPFAM" id="SSF52788">
    <property type="entry name" value="Phosphotyrosine protein phosphatases I"/>
    <property type="match status" value="1"/>
</dbReference>
<dbReference type="Proteomes" id="UP000199017">
    <property type="component" value="Unassembled WGS sequence"/>
</dbReference>
<gene>
    <name evidence="8" type="ORF">SAMN05216352_10184</name>
</gene>
<name>A0A1G8BVM0_9BACI</name>
<dbReference type="InterPro" id="IPR017867">
    <property type="entry name" value="Tyr_phospatase_low_mol_wt"/>
</dbReference>
<feature type="active site" evidence="6">
    <location>
        <position position="15"/>
    </location>
</feature>
<evidence type="ECO:0000256" key="4">
    <source>
        <dbReference type="ARBA" id="ARBA00022912"/>
    </source>
</evidence>
<protein>
    <recommendedName>
        <fullName evidence="2">protein-tyrosine-phosphatase</fullName>
        <ecNumber evidence="2">3.1.3.48</ecNumber>
    </recommendedName>
</protein>
<feature type="active site" description="Proton donor" evidence="6">
    <location>
        <position position="127"/>
    </location>
</feature>
<dbReference type="InterPro" id="IPR050438">
    <property type="entry name" value="LMW_PTPase"/>
</dbReference>
<dbReference type="PRINTS" id="PR00719">
    <property type="entry name" value="LMWPTPASE"/>
</dbReference>
<dbReference type="PANTHER" id="PTHR11717">
    <property type="entry name" value="LOW MOLECULAR WEIGHT PROTEIN TYROSINE PHOSPHATASE"/>
    <property type="match status" value="1"/>
</dbReference>
<evidence type="ECO:0000313" key="8">
    <source>
        <dbReference type="EMBL" id="SDH36750.1"/>
    </source>
</evidence>
<dbReference type="Gene3D" id="3.40.50.2300">
    <property type="match status" value="1"/>
</dbReference>